<keyword evidence="10" id="KW-1185">Reference proteome</keyword>
<dbReference type="Pfam" id="PF00270">
    <property type="entry name" value="DEAD"/>
    <property type="match status" value="1"/>
</dbReference>
<evidence type="ECO:0000256" key="3">
    <source>
        <dbReference type="ARBA" id="ARBA00022840"/>
    </source>
</evidence>
<evidence type="ECO:0000313" key="10">
    <source>
        <dbReference type="Proteomes" id="UP000016930"/>
    </source>
</evidence>
<comment type="catalytic activity">
    <reaction evidence="4">
        <text>Couples ATP hydrolysis with the unwinding of duplex DNA by translocating in the 3'-5' direction.</text>
        <dbReference type="EC" id="5.6.2.4"/>
    </reaction>
</comment>
<dbReference type="InterPro" id="IPR027417">
    <property type="entry name" value="P-loop_NTPase"/>
</dbReference>
<dbReference type="AlphaFoldDB" id="M2Q4X0"/>
<dbReference type="SMART" id="SM00490">
    <property type="entry name" value="HELICc"/>
    <property type="match status" value="1"/>
</dbReference>
<keyword evidence="2" id="KW-0547">Nucleotide-binding</keyword>
<dbReference type="STRING" id="914234.M2Q4X0"/>
<dbReference type="GO" id="GO:0005694">
    <property type="term" value="C:chromosome"/>
    <property type="evidence" value="ECO:0007669"/>
    <property type="project" value="TreeGrafter"/>
</dbReference>
<dbReference type="InterPro" id="IPR001650">
    <property type="entry name" value="Helicase_C-like"/>
</dbReference>
<dbReference type="GO" id="GO:0043138">
    <property type="term" value="F:3'-5' DNA helicase activity"/>
    <property type="evidence" value="ECO:0007669"/>
    <property type="project" value="UniProtKB-EC"/>
</dbReference>
<dbReference type="GO" id="GO:0003676">
    <property type="term" value="F:nucleic acid binding"/>
    <property type="evidence" value="ECO:0007669"/>
    <property type="project" value="InterPro"/>
</dbReference>
<comment type="similarity">
    <text evidence="1">Belongs to the helicase family. RecQ subfamily.</text>
</comment>
<dbReference type="PANTHER" id="PTHR13710:SF120">
    <property type="entry name" value="BIFUNCTIONAL 3'-5' EXONUCLEASE_ATP-DEPENDENT HELICASE WRN"/>
    <property type="match status" value="1"/>
</dbReference>
<dbReference type="GO" id="GO:0005737">
    <property type="term" value="C:cytoplasm"/>
    <property type="evidence" value="ECO:0007669"/>
    <property type="project" value="TreeGrafter"/>
</dbReference>
<evidence type="ECO:0000256" key="1">
    <source>
        <dbReference type="ARBA" id="ARBA00005446"/>
    </source>
</evidence>
<dbReference type="Pfam" id="PF00271">
    <property type="entry name" value="Helicase_C"/>
    <property type="match status" value="1"/>
</dbReference>
<protein>
    <recommendedName>
        <fullName evidence="5">DNA 3'-5' helicase</fullName>
        <ecNumber evidence="5">5.6.2.4</ecNumber>
    </recommendedName>
</protein>
<evidence type="ECO:0000256" key="4">
    <source>
        <dbReference type="ARBA" id="ARBA00034617"/>
    </source>
</evidence>
<dbReference type="InterPro" id="IPR011545">
    <property type="entry name" value="DEAD/DEAH_box_helicase_dom"/>
</dbReference>
<feature type="domain" description="Helicase C-terminal" evidence="8">
    <location>
        <begin position="237"/>
        <end position="391"/>
    </location>
</feature>
<sequence>MTPSSWSIQRIRDLTQQKFGKRACRFQLNVARSLYEKQNDVVAIAATGSGKTLSFWIPLLMALEDKQDKMIFVVTPLNILGRQNVEILGAAGISAVAVDAQSATEETFADIEAGKHQVVVINPEMLMRSKGHCEKLWKNPGFTSRILYFVFDEGHCISEWSAFREQYKHVGSLRYLIPDSIPFYVASATLPTPVLSDVTDLLHLRPDQTDYILRSNDRPDIAIGVRKMRHSAESYRDLDFLIPDNFKDGDPPLPKFLVFFNNIREAEAATQHLRSRLPEHLRHKVKWFHSIMSDKYRNDEFEALKNSDTFGLCVTDSFGMGLDLSDIKIVIQWKVPSSLNTLWQRFGRAARGDGFQGFAILIAEKALWDSDIQKRAHRKAQAAAPKKRKRKNTSKKASKRRRLENQQAPHAGAVVLSEPASNDSSESSDDDNIANSDIPAATQPALNADIETKTVQPALLDVVNAESRGFKCRRTPITLFYSNDKCST</sequence>
<proteinExistence type="inferred from homology"/>
<dbReference type="EC" id="5.6.2.4" evidence="5"/>
<dbReference type="OrthoDB" id="10261556at2759"/>
<dbReference type="GO" id="GO:0005524">
    <property type="term" value="F:ATP binding"/>
    <property type="evidence" value="ECO:0007669"/>
    <property type="project" value="UniProtKB-KW"/>
</dbReference>
<accession>M2Q4X0</accession>
<evidence type="ECO:0000259" key="8">
    <source>
        <dbReference type="PROSITE" id="PS51194"/>
    </source>
</evidence>
<feature type="region of interest" description="Disordered" evidence="6">
    <location>
        <begin position="376"/>
        <end position="438"/>
    </location>
</feature>
<feature type="compositionally biased region" description="Basic residues" evidence="6">
    <location>
        <begin position="376"/>
        <end position="402"/>
    </location>
</feature>
<evidence type="ECO:0000259" key="7">
    <source>
        <dbReference type="PROSITE" id="PS51192"/>
    </source>
</evidence>
<reference evidence="9 10" key="1">
    <citation type="journal article" date="2012" name="Proc. Natl. Acad. Sci. U.S.A.">
        <title>Comparative genomics of Ceriporiopsis subvermispora and Phanerochaete chrysosporium provide insight into selective ligninolysis.</title>
        <authorList>
            <person name="Fernandez-Fueyo E."/>
            <person name="Ruiz-Duenas F.J."/>
            <person name="Ferreira P."/>
            <person name="Floudas D."/>
            <person name="Hibbett D.S."/>
            <person name="Canessa P."/>
            <person name="Larrondo L.F."/>
            <person name="James T.Y."/>
            <person name="Seelenfreund D."/>
            <person name="Lobos S."/>
            <person name="Polanco R."/>
            <person name="Tello M."/>
            <person name="Honda Y."/>
            <person name="Watanabe T."/>
            <person name="Watanabe T."/>
            <person name="Ryu J.S."/>
            <person name="Kubicek C.P."/>
            <person name="Schmoll M."/>
            <person name="Gaskell J."/>
            <person name="Hammel K.E."/>
            <person name="St John F.J."/>
            <person name="Vanden Wymelenberg A."/>
            <person name="Sabat G."/>
            <person name="Splinter BonDurant S."/>
            <person name="Syed K."/>
            <person name="Yadav J.S."/>
            <person name="Doddapaneni H."/>
            <person name="Subramanian V."/>
            <person name="Lavin J.L."/>
            <person name="Oguiza J.A."/>
            <person name="Perez G."/>
            <person name="Pisabarro A.G."/>
            <person name="Ramirez L."/>
            <person name="Santoyo F."/>
            <person name="Master E."/>
            <person name="Coutinho P.M."/>
            <person name="Henrissat B."/>
            <person name="Lombard V."/>
            <person name="Magnuson J.K."/>
            <person name="Kuees U."/>
            <person name="Hori C."/>
            <person name="Igarashi K."/>
            <person name="Samejima M."/>
            <person name="Held B.W."/>
            <person name="Barry K.W."/>
            <person name="LaButti K.M."/>
            <person name="Lapidus A."/>
            <person name="Lindquist E.A."/>
            <person name="Lucas S.M."/>
            <person name="Riley R."/>
            <person name="Salamov A.A."/>
            <person name="Hoffmeister D."/>
            <person name="Schwenk D."/>
            <person name="Hadar Y."/>
            <person name="Yarden O."/>
            <person name="de Vries R.P."/>
            <person name="Wiebenga A."/>
            <person name="Stenlid J."/>
            <person name="Eastwood D."/>
            <person name="Grigoriev I.V."/>
            <person name="Berka R.M."/>
            <person name="Blanchette R.A."/>
            <person name="Kersten P."/>
            <person name="Martinez A.T."/>
            <person name="Vicuna R."/>
            <person name="Cullen D."/>
        </authorList>
    </citation>
    <scope>NUCLEOTIDE SEQUENCE [LARGE SCALE GENOMIC DNA]</scope>
    <source>
        <strain evidence="9 10">B</strain>
    </source>
</reference>
<evidence type="ECO:0000256" key="5">
    <source>
        <dbReference type="ARBA" id="ARBA00034808"/>
    </source>
</evidence>
<dbReference type="SUPFAM" id="SSF52540">
    <property type="entry name" value="P-loop containing nucleoside triphosphate hydrolases"/>
    <property type="match status" value="1"/>
</dbReference>
<dbReference type="GO" id="GO:0005634">
    <property type="term" value="C:nucleus"/>
    <property type="evidence" value="ECO:0007669"/>
    <property type="project" value="TreeGrafter"/>
</dbReference>
<dbReference type="GO" id="GO:0009378">
    <property type="term" value="F:four-way junction helicase activity"/>
    <property type="evidence" value="ECO:0007669"/>
    <property type="project" value="TreeGrafter"/>
</dbReference>
<dbReference type="Proteomes" id="UP000016930">
    <property type="component" value="Unassembled WGS sequence"/>
</dbReference>
<dbReference type="PROSITE" id="PS51192">
    <property type="entry name" value="HELICASE_ATP_BIND_1"/>
    <property type="match status" value="1"/>
</dbReference>
<evidence type="ECO:0000256" key="2">
    <source>
        <dbReference type="ARBA" id="ARBA00022741"/>
    </source>
</evidence>
<name>M2Q4X0_CERS8</name>
<organism evidence="9 10">
    <name type="scientific">Ceriporiopsis subvermispora (strain B)</name>
    <name type="common">White-rot fungus</name>
    <name type="synonym">Gelatoporia subvermispora</name>
    <dbReference type="NCBI Taxonomy" id="914234"/>
    <lineage>
        <taxon>Eukaryota</taxon>
        <taxon>Fungi</taxon>
        <taxon>Dikarya</taxon>
        <taxon>Basidiomycota</taxon>
        <taxon>Agaricomycotina</taxon>
        <taxon>Agaricomycetes</taxon>
        <taxon>Polyporales</taxon>
        <taxon>Gelatoporiaceae</taxon>
        <taxon>Gelatoporia</taxon>
    </lineage>
</organism>
<dbReference type="GO" id="GO:0000724">
    <property type="term" value="P:double-strand break repair via homologous recombination"/>
    <property type="evidence" value="ECO:0007669"/>
    <property type="project" value="TreeGrafter"/>
</dbReference>
<dbReference type="InterPro" id="IPR014001">
    <property type="entry name" value="Helicase_ATP-bd"/>
</dbReference>
<dbReference type="PROSITE" id="PS51194">
    <property type="entry name" value="HELICASE_CTER"/>
    <property type="match status" value="1"/>
</dbReference>
<evidence type="ECO:0000256" key="6">
    <source>
        <dbReference type="SAM" id="MobiDB-lite"/>
    </source>
</evidence>
<dbReference type="HOGENOM" id="CLU_001103_19_0_1"/>
<dbReference type="Gene3D" id="3.40.50.300">
    <property type="entry name" value="P-loop containing nucleotide triphosphate hydrolases"/>
    <property type="match status" value="2"/>
</dbReference>
<feature type="domain" description="Helicase ATP-binding" evidence="7">
    <location>
        <begin position="32"/>
        <end position="208"/>
    </location>
</feature>
<dbReference type="PANTHER" id="PTHR13710">
    <property type="entry name" value="DNA HELICASE RECQ FAMILY MEMBER"/>
    <property type="match status" value="1"/>
</dbReference>
<evidence type="ECO:0000313" key="9">
    <source>
        <dbReference type="EMBL" id="EMD31853.1"/>
    </source>
</evidence>
<keyword evidence="3" id="KW-0067">ATP-binding</keyword>
<gene>
    <name evidence="9" type="ORF">CERSUDRAFT_59615</name>
</gene>
<dbReference type="EMBL" id="KB445815">
    <property type="protein sequence ID" value="EMD31853.1"/>
    <property type="molecule type" value="Genomic_DNA"/>
</dbReference>
<dbReference type="SMART" id="SM00487">
    <property type="entry name" value="DEXDc"/>
    <property type="match status" value="1"/>
</dbReference>